<dbReference type="EMBL" id="RHLK01000001">
    <property type="protein sequence ID" value="MVO98307.1"/>
    <property type="molecule type" value="Genomic_DNA"/>
</dbReference>
<feature type="domain" description="CN hydrolase" evidence="2">
    <location>
        <begin position="7"/>
        <end position="256"/>
    </location>
</feature>
<dbReference type="Gene3D" id="3.60.110.10">
    <property type="entry name" value="Carbon-nitrogen hydrolase"/>
    <property type="match status" value="1"/>
</dbReference>
<sequence>MKEKNHIKIALVQMNCEKGEIDRNLHLMEEYIVAGQEQGVDIVCFPEMNITGYINPFQLPQAVLTLDHRAIHQVVKYSELYSMCVVAGFVEHNPMGKPFINQFIAHNGKLLGFYRKITIKDEEADWFAPGDQQPVFSVLGVTVGLSVCADIDDPNIFNEYADQGASIVLESAAPGLYGEQESRNWLSGFNWWRSNCMEKLGRYAAEESLYIGVSTQAGSTIDEDFPGGGYLFNPRGECTAESGEWMEGVLYVQIPI</sequence>
<evidence type="ECO:0000259" key="2">
    <source>
        <dbReference type="PROSITE" id="PS50263"/>
    </source>
</evidence>
<name>A0A7X3FEU1_9BACL</name>
<dbReference type="InterPro" id="IPR036526">
    <property type="entry name" value="C-N_Hydrolase_sf"/>
</dbReference>
<gene>
    <name evidence="3" type="ORF">EDM21_01925</name>
</gene>
<proteinExistence type="predicted"/>
<comment type="caution">
    <text evidence="3">The sequence shown here is derived from an EMBL/GenBank/DDBJ whole genome shotgun (WGS) entry which is preliminary data.</text>
</comment>
<dbReference type="PANTHER" id="PTHR43674">
    <property type="entry name" value="NITRILASE C965.09-RELATED"/>
    <property type="match status" value="1"/>
</dbReference>
<dbReference type="SUPFAM" id="SSF56317">
    <property type="entry name" value="Carbon-nitrogen hydrolase"/>
    <property type="match status" value="1"/>
</dbReference>
<dbReference type="OrthoDB" id="9811121at2"/>
<evidence type="ECO:0000313" key="4">
    <source>
        <dbReference type="Proteomes" id="UP000490800"/>
    </source>
</evidence>
<dbReference type="InterPro" id="IPR050345">
    <property type="entry name" value="Aliph_Amidase/BUP"/>
</dbReference>
<dbReference type="InterPro" id="IPR003010">
    <property type="entry name" value="C-N_Hydrolase"/>
</dbReference>
<keyword evidence="4" id="KW-1185">Reference proteome</keyword>
<evidence type="ECO:0000313" key="3">
    <source>
        <dbReference type="EMBL" id="MVO98307.1"/>
    </source>
</evidence>
<protein>
    <submittedName>
        <fullName evidence="3">Carbon-nitrogen hydrolase family protein</fullName>
    </submittedName>
</protein>
<dbReference type="PANTHER" id="PTHR43674:SF2">
    <property type="entry name" value="BETA-UREIDOPROPIONASE"/>
    <property type="match status" value="1"/>
</dbReference>
<dbReference type="CDD" id="cd07197">
    <property type="entry name" value="nitrilase"/>
    <property type="match status" value="1"/>
</dbReference>
<dbReference type="PROSITE" id="PS50263">
    <property type="entry name" value="CN_HYDROLASE"/>
    <property type="match status" value="1"/>
</dbReference>
<dbReference type="RefSeq" id="WP_157332388.1">
    <property type="nucleotide sequence ID" value="NZ_RHLK01000001.1"/>
</dbReference>
<accession>A0A7X3FEU1</accession>
<keyword evidence="1 3" id="KW-0378">Hydrolase</keyword>
<reference evidence="3 4" key="1">
    <citation type="journal article" date="2019" name="Microorganisms">
        <title>Paenibacillus lutrae sp. nov., A Chitinolytic Species Isolated from A River Otter in Castril Natural Park, Granada, Spain.</title>
        <authorList>
            <person name="Rodriguez M."/>
            <person name="Reina J.C."/>
            <person name="Bejar V."/>
            <person name="Llamas I."/>
        </authorList>
    </citation>
    <scope>NUCLEOTIDE SEQUENCE [LARGE SCALE GENOMIC DNA]</scope>
    <source>
        <strain evidence="3 4">N10</strain>
    </source>
</reference>
<evidence type="ECO:0000256" key="1">
    <source>
        <dbReference type="ARBA" id="ARBA00022801"/>
    </source>
</evidence>
<dbReference type="AlphaFoldDB" id="A0A7X3FEU1"/>
<dbReference type="Proteomes" id="UP000490800">
    <property type="component" value="Unassembled WGS sequence"/>
</dbReference>
<dbReference type="GO" id="GO:0016811">
    <property type="term" value="F:hydrolase activity, acting on carbon-nitrogen (but not peptide) bonds, in linear amides"/>
    <property type="evidence" value="ECO:0007669"/>
    <property type="project" value="TreeGrafter"/>
</dbReference>
<dbReference type="Pfam" id="PF00795">
    <property type="entry name" value="CN_hydrolase"/>
    <property type="match status" value="1"/>
</dbReference>
<organism evidence="3 4">
    <name type="scientific">Paenibacillus lutrae</name>
    <dbReference type="NCBI Taxonomy" id="2078573"/>
    <lineage>
        <taxon>Bacteria</taxon>
        <taxon>Bacillati</taxon>
        <taxon>Bacillota</taxon>
        <taxon>Bacilli</taxon>
        <taxon>Bacillales</taxon>
        <taxon>Paenibacillaceae</taxon>
        <taxon>Paenibacillus</taxon>
    </lineage>
</organism>